<keyword evidence="6" id="KW-1185">Reference proteome</keyword>
<dbReference type="Proteomes" id="UP001341840">
    <property type="component" value="Unassembled WGS sequence"/>
</dbReference>
<dbReference type="Gene3D" id="1.20.5.4130">
    <property type="match status" value="1"/>
</dbReference>
<comment type="caution">
    <text evidence="5">The sequence shown here is derived from an EMBL/GenBank/DDBJ whole genome shotgun (WGS) entry which is preliminary data.</text>
</comment>
<feature type="non-terminal residue" evidence="5">
    <location>
        <position position="194"/>
    </location>
</feature>
<sequence>MAEIASGAAATLLANLATKSFQEIALACGLIDDVEKLQSSLRIINAYLLDAENKQAKNRSIVEWLKQLRDAFDDAGDILDEIEYEAKRNEVVKMYGSIGTKVHRFFSYKSNPLTFRIRMAHKIRDMKLNIDEKTKEGSKMGIVEQHVNTPTLERNIPWRETSSSLPLRVCGRHREKEEIIGLLMGQHSKASNVD</sequence>
<accession>A0ABU6WLQ2</accession>
<evidence type="ECO:0000256" key="2">
    <source>
        <dbReference type="ARBA" id="ARBA00022741"/>
    </source>
</evidence>
<evidence type="ECO:0000256" key="3">
    <source>
        <dbReference type="ARBA" id="ARBA00022821"/>
    </source>
</evidence>
<evidence type="ECO:0000313" key="5">
    <source>
        <dbReference type="EMBL" id="MED6185608.1"/>
    </source>
</evidence>
<organism evidence="5 6">
    <name type="scientific">Stylosanthes scabra</name>
    <dbReference type="NCBI Taxonomy" id="79078"/>
    <lineage>
        <taxon>Eukaryota</taxon>
        <taxon>Viridiplantae</taxon>
        <taxon>Streptophyta</taxon>
        <taxon>Embryophyta</taxon>
        <taxon>Tracheophyta</taxon>
        <taxon>Spermatophyta</taxon>
        <taxon>Magnoliopsida</taxon>
        <taxon>eudicotyledons</taxon>
        <taxon>Gunneridae</taxon>
        <taxon>Pentapetalae</taxon>
        <taxon>rosids</taxon>
        <taxon>fabids</taxon>
        <taxon>Fabales</taxon>
        <taxon>Fabaceae</taxon>
        <taxon>Papilionoideae</taxon>
        <taxon>50 kb inversion clade</taxon>
        <taxon>dalbergioids sensu lato</taxon>
        <taxon>Dalbergieae</taxon>
        <taxon>Pterocarpus clade</taxon>
        <taxon>Stylosanthes</taxon>
    </lineage>
</organism>
<reference evidence="5 6" key="1">
    <citation type="journal article" date="2023" name="Plants (Basel)">
        <title>Bridging the Gap: Combining Genomics and Transcriptomics Approaches to Understand Stylosanthes scabra, an Orphan Legume from the Brazilian Caatinga.</title>
        <authorList>
            <person name="Ferreira-Neto J.R.C."/>
            <person name="da Silva M.D."/>
            <person name="Binneck E."/>
            <person name="de Melo N.F."/>
            <person name="da Silva R.H."/>
            <person name="de Melo A.L.T.M."/>
            <person name="Pandolfi V."/>
            <person name="Bustamante F.O."/>
            <person name="Brasileiro-Vidal A.C."/>
            <person name="Benko-Iseppon A.M."/>
        </authorList>
    </citation>
    <scope>NUCLEOTIDE SEQUENCE [LARGE SCALE GENOMIC DNA]</scope>
    <source>
        <tissue evidence="5">Leaves</tissue>
    </source>
</reference>
<keyword evidence="1" id="KW-0677">Repeat</keyword>
<gene>
    <name evidence="5" type="ORF">PIB30_058787</name>
</gene>
<name>A0ABU6WLQ2_9FABA</name>
<feature type="domain" description="Disease resistance N-terminal" evidence="4">
    <location>
        <begin position="11"/>
        <end position="96"/>
    </location>
</feature>
<evidence type="ECO:0000259" key="4">
    <source>
        <dbReference type="Pfam" id="PF18052"/>
    </source>
</evidence>
<evidence type="ECO:0000313" key="6">
    <source>
        <dbReference type="Proteomes" id="UP001341840"/>
    </source>
</evidence>
<evidence type="ECO:0000256" key="1">
    <source>
        <dbReference type="ARBA" id="ARBA00022737"/>
    </source>
</evidence>
<dbReference type="Pfam" id="PF18052">
    <property type="entry name" value="Rx_N"/>
    <property type="match status" value="1"/>
</dbReference>
<keyword evidence="3" id="KW-0611">Plant defense</keyword>
<proteinExistence type="predicted"/>
<dbReference type="InterPro" id="IPR041118">
    <property type="entry name" value="Rx_N"/>
</dbReference>
<dbReference type="EMBL" id="JASCZI010181741">
    <property type="protein sequence ID" value="MED6185608.1"/>
    <property type="molecule type" value="Genomic_DNA"/>
</dbReference>
<protein>
    <recommendedName>
        <fullName evidence="4">Disease resistance N-terminal domain-containing protein</fullName>
    </recommendedName>
</protein>
<keyword evidence="2" id="KW-0547">Nucleotide-binding</keyword>